<comment type="caution">
    <text evidence="1">The sequence shown here is derived from an EMBL/GenBank/DDBJ whole genome shotgun (WGS) entry which is preliminary data.</text>
</comment>
<dbReference type="EMBL" id="CM009295">
    <property type="protein sequence ID" value="KAI9393685.1"/>
    <property type="molecule type" value="Genomic_DNA"/>
</dbReference>
<protein>
    <submittedName>
        <fullName evidence="1">Uncharacterized protein</fullName>
    </submittedName>
</protein>
<organism evidence="1 2">
    <name type="scientific">Populus trichocarpa</name>
    <name type="common">Western balsam poplar</name>
    <name type="synonym">Populus balsamifera subsp. trichocarpa</name>
    <dbReference type="NCBI Taxonomy" id="3694"/>
    <lineage>
        <taxon>Eukaryota</taxon>
        <taxon>Viridiplantae</taxon>
        <taxon>Streptophyta</taxon>
        <taxon>Embryophyta</taxon>
        <taxon>Tracheophyta</taxon>
        <taxon>Spermatophyta</taxon>
        <taxon>Magnoliopsida</taxon>
        <taxon>eudicotyledons</taxon>
        <taxon>Gunneridae</taxon>
        <taxon>Pentapetalae</taxon>
        <taxon>rosids</taxon>
        <taxon>fabids</taxon>
        <taxon>Malpighiales</taxon>
        <taxon>Salicaceae</taxon>
        <taxon>Saliceae</taxon>
        <taxon>Populus</taxon>
    </lineage>
</organism>
<sequence>MIMKEYSLNPVLSFFFFLSLMILFLEMGVAQNTTSTIPVNVGVVLDLASLEANIALSCINMALSDFYASHGDYKTRLVLNTRDSKKDVIGAAAAALDLIKNMEVQAILGPTTSMQANFVIDLGEKAQVPIISFSATSPSLTSIRSSYFLRATQNDSAQVNAISAIVQAFGWREAVPIYIDNEYGEGIIPYLTDALQEVDARVPYRSVISPSATDDQIVEELYKLMTMQTRVFIVHMYRSLGTRLFTKAKEIGMMSGGYVWIMTDGLSVDFLSSPNHSVTDTIQGVLGIKPYVPRTKQLEYFRARWKRQFLRDNPNKFDAELNIYGLLAYDAATALALAVEKAGTTNFGFQKANVSRNSSTDLATLSISLNGPNILRALSTTSFKGLTGDYFFVDGQLQSPAFQIINVNGNGGRRIGFWTPTEGLVKTLNPRINKRMNSTSTSRLSTVIFPGDTTVVPKGWEIPTNEKKLKIGVPVKSGFSEFVAVTKDPGSNTATFTGFCIDVFDAVVKALPYALPYEYIPFAKPDGEPAGTYNDLAYQVYLKNYDAVVGDITIVYNRSLYIDYTLPFTESGVSMIVPIADNNRKNAWVFMKPLTWDLWVSSFLFFVFIGFVVWVLEHRINEDFRGSASDQAGTSFWFSFSTMVFAQRERVVSNLSRAVIIIWCFVVLILTQSYTASLTSLLTVEQLKPTVTDVRELIKKGEYVGYQKGSFILGILLDLGFDKSKLMVYSSPEECHHLFSKGSGNGGIAAAFDELAYIKLILSRYCSKYTMIDPKFKTGGFGFVFPKGSPLVPDISRAILNVTEGDEMKQIEGAWFGKKSTCPESSSSISSNSLSLKSFWGLFLIAGLAALLALIIFVVMFVYRERNVLRSSDSTASIWSRIENFFRIFIQRDSTSSTFRQSDLNDRNGISLPTMCAPSPSAYSVDTEYPANRSSASYDSSPNREPPHEVGLNWVSEIELLYISCLLFISLSCVTEEHLPLPSVPSYL</sequence>
<reference evidence="1 2" key="1">
    <citation type="journal article" date="2006" name="Science">
        <title>The genome of black cottonwood, Populus trichocarpa (Torr. &amp; Gray).</title>
        <authorList>
            <person name="Tuskan G.A."/>
            <person name="Difazio S."/>
            <person name="Jansson S."/>
            <person name="Bohlmann J."/>
            <person name="Grigoriev I."/>
            <person name="Hellsten U."/>
            <person name="Putnam N."/>
            <person name="Ralph S."/>
            <person name="Rombauts S."/>
            <person name="Salamov A."/>
            <person name="Schein J."/>
            <person name="Sterck L."/>
            <person name="Aerts A."/>
            <person name="Bhalerao R.R."/>
            <person name="Bhalerao R.P."/>
            <person name="Blaudez D."/>
            <person name="Boerjan W."/>
            <person name="Brun A."/>
            <person name="Brunner A."/>
            <person name="Busov V."/>
            <person name="Campbell M."/>
            <person name="Carlson J."/>
            <person name="Chalot M."/>
            <person name="Chapman J."/>
            <person name="Chen G.L."/>
            <person name="Cooper D."/>
            <person name="Coutinho P.M."/>
            <person name="Couturier J."/>
            <person name="Covert S."/>
            <person name="Cronk Q."/>
            <person name="Cunningham R."/>
            <person name="Davis J."/>
            <person name="Degroeve S."/>
            <person name="Dejardin A."/>
            <person name="Depamphilis C."/>
            <person name="Detter J."/>
            <person name="Dirks B."/>
            <person name="Dubchak I."/>
            <person name="Duplessis S."/>
            <person name="Ehlting J."/>
            <person name="Ellis B."/>
            <person name="Gendler K."/>
            <person name="Goodstein D."/>
            <person name="Gribskov M."/>
            <person name="Grimwood J."/>
            <person name="Groover A."/>
            <person name="Gunter L."/>
            <person name="Hamberger B."/>
            <person name="Heinze B."/>
            <person name="Helariutta Y."/>
            <person name="Henrissat B."/>
            <person name="Holligan D."/>
            <person name="Holt R."/>
            <person name="Huang W."/>
            <person name="Islam-Faridi N."/>
            <person name="Jones S."/>
            <person name="Jones-Rhoades M."/>
            <person name="Jorgensen R."/>
            <person name="Joshi C."/>
            <person name="Kangasjarvi J."/>
            <person name="Karlsson J."/>
            <person name="Kelleher C."/>
            <person name="Kirkpatrick R."/>
            <person name="Kirst M."/>
            <person name="Kohler A."/>
            <person name="Kalluri U."/>
            <person name="Larimer F."/>
            <person name="Leebens-Mack J."/>
            <person name="Leple J.C."/>
            <person name="Locascio P."/>
            <person name="Lou Y."/>
            <person name="Lucas S."/>
            <person name="Martin F."/>
            <person name="Montanini B."/>
            <person name="Napoli C."/>
            <person name="Nelson D.R."/>
            <person name="Nelson C."/>
            <person name="Nieminen K."/>
            <person name="Nilsson O."/>
            <person name="Pereda V."/>
            <person name="Peter G."/>
            <person name="Philippe R."/>
            <person name="Pilate G."/>
            <person name="Poliakov A."/>
            <person name="Razumovskaya J."/>
            <person name="Richardson P."/>
            <person name="Rinaldi C."/>
            <person name="Ritland K."/>
            <person name="Rouze P."/>
            <person name="Ryaboy D."/>
            <person name="Schmutz J."/>
            <person name="Schrader J."/>
            <person name="Segerman B."/>
            <person name="Shin H."/>
            <person name="Siddiqui A."/>
            <person name="Sterky F."/>
            <person name="Terry A."/>
            <person name="Tsai C.J."/>
            <person name="Uberbacher E."/>
            <person name="Unneberg P."/>
            <person name="Vahala J."/>
            <person name="Wall K."/>
            <person name="Wessler S."/>
            <person name="Yang G."/>
            <person name="Yin T."/>
            <person name="Douglas C."/>
            <person name="Marra M."/>
            <person name="Sandberg G."/>
            <person name="Van de Peer Y."/>
            <person name="Rokhsar D."/>
        </authorList>
    </citation>
    <scope>NUCLEOTIDE SEQUENCE [LARGE SCALE GENOMIC DNA]</scope>
    <source>
        <strain evidence="2">cv. Nisqually</strain>
    </source>
</reference>
<keyword evidence="2" id="KW-1185">Reference proteome</keyword>
<proteinExistence type="predicted"/>
<name>A0ACC0SWQ0_POPTR</name>
<evidence type="ECO:0000313" key="2">
    <source>
        <dbReference type="Proteomes" id="UP000006729"/>
    </source>
</evidence>
<dbReference type="Proteomes" id="UP000006729">
    <property type="component" value="Chromosome 6"/>
</dbReference>
<evidence type="ECO:0000313" key="1">
    <source>
        <dbReference type="EMBL" id="KAI9393685.1"/>
    </source>
</evidence>
<gene>
    <name evidence="1" type="ORF">POPTR_006G270400v4</name>
</gene>
<accession>A0ACC0SWQ0</accession>